<comment type="similarity">
    <text evidence="1">Belongs to the AB hydrolase superfamily. AB hydrolase 4 family.</text>
</comment>
<feature type="domain" description="AB hydrolase-1" evidence="3">
    <location>
        <begin position="52"/>
        <end position="263"/>
    </location>
</feature>
<evidence type="ECO:0000313" key="4">
    <source>
        <dbReference type="EMBL" id="NHO66352.1"/>
    </source>
</evidence>
<gene>
    <name evidence="4" type="ORF">G8770_12450</name>
</gene>
<reference evidence="4" key="1">
    <citation type="submission" date="2020-03" db="EMBL/GenBank/DDBJ databases">
        <authorList>
            <person name="Guo F."/>
        </authorList>
    </citation>
    <scope>NUCLEOTIDE SEQUENCE</scope>
    <source>
        <strain evidence="4">JCM 30134</strain>
    </source>
</reference>
<dbReference type="AlphaFoldDB" id="A0A9E5ML41"/>
<keyword evidence="4" id="KW-0378">Hydrolase</keyword>
<dbReference type="InterPro" id="IPR000073">
    <property type="entry name" value="AB_hydrolase_1"/>
</dbReference>
<dbReference type="InterPro" id="IPR029058">
    <property type="entry name" value="AB_hydrolase_fold"/>
</dbReference>
<organism evidence="4 5">
    <name type="scientific">Pseudomaricurvus hydrocarbonicus</name>
    <dbReference type="NCBI Taxonomy" id="1470433"/>
    <lineage>
        <taxon>Bacteria</taxon>
        <taxon>Pseudomonadati</taxon>
        <taxon>Pseudomonadota</taxon>
        <taxon>Gammaproteobacteria</taxon>
        <taxon>Cellvibrionales</taxon>
        <taxon>Cellvibrionaceae</taxon>
        <taxon>Pseudomaricurvus</taxon>
    </lineage>
</organism>
<name>A0A9E5ML41_9GAMM</name>
<dbReference type="PANTHER" id="PTHR10794">
    <property type="entry name" value="ABHYDROLASE DOMAIN-CONTAINING PROTEIN"/>
    <property type="match status" value="1"/>
</dbReference>
<dbReference type="PANTHER" id="PTHR10794:SF63">
    <property type="entry name" value="ALPHA_BETA HYDROLASE 1, ISOFORM A"/>
    <property type="match status" value="1"/>
</dbReference>
<evidence type="ECO:0000313" key="5">
    <source>
        <dbReference type="Proteomes" id="UP000787472"/>
    </source>
</evidence>
<dbReference type="GO" id="GO:0047372">
    <property type="term" value="F:monoacylglycerol lipase activity"/>
    <property type="evidence" value="ECO:0007669"/>
    <property type="project" value="TreeGrafter"/>
</dbReference>
<dbReference type="InterPro" id="IPR050960">
    <property type="entry name" value="AB_hydrolase_4_sf"/>
</dbReference>
<feature type="active site" description="Charge relay system" evidence="2">
    <location>
        <position position="131"/>
    </location>
</feature>
<evidence type="ECO:0000256" key="1">
    <source>
        <dbReference type="ARBA" id="ARBA00010884"/>
    </source>
</evidence>
<dbReference type="EMBL" id="JAAONZ010000009">
    <property type="protein sequence ID" value="NHO66352.1"/>
    <property type="molecule type" value="Genomic_DNA"/>
</dbReference>
<feature type="active site" description="Charge relay system" evidence="2">
    <location>
        <position position="255"/>
    </location>
</feature>
<dbReference type="GO" id="GO:0034338">
    <property type="term" value="F:short-chain carboxylesterase activity"/>
    <property type="evidence" value="ECO:0007669"/>
    <property type="project" value="TreeGrafter"/>
</dbReference>
<proteinExistence type="inferred from homology"/>
<keyword evidence="5" id="KW-1185">Reference proteome</keyword>
<dbReference type="Pfam" id="PF00561">
    <property type="entry name" value="Abhydrolase_1"/>
    <property type="match status" value="1"/>
</dbReference>
<comment type="caution">
    <text evidence="4">The sequence shown here is derived from an EMBL/GenBank/DDBJ whole genome shotgun (WGS) entry which is preliminary data.</text>
</comment>
<sequence>MQNIVSSVGLRKWLVKQRTQSLLSQSQEIILQGPDSARLQGFYLPQKNTDSLVILLHGWEGSSDSAYILSATQALFDQGHAIFRLNFRDHGDSHHLNQELFNSTRLSDITGALTDLQQQLPHTHYSLAGFSLGGNFALRTTMAQTNNAYRIDRAVAVCPVICPSDTMEALSKGFYERYFVKKWKQSLLKKTTHFPEYTYQNQLKLVKTLKDMNEFFIPGYTPYSDTSSYFDAYHLRENRLKELPVPTTIITSEDDPIVRVKMLPRQPLTDNLSLEVTRYGSHCAFLKNFKMQSWIDDRLVDLFSRTR</sequence>
<dbReference type="Proteomes" id="UP000787472">
    <property type="component" value="Unassembled WGS sequence"/>
</dbReference>
<evidence type="ECO:0000256" key="2">
    <source>
        <dbReference type="PIRSR" id="PIRSR005211-1"/>
    </source>
</evidence>
<accession>A0A9E5ML41</accession>
<feature type="active site" description="Charge relay system" evidence="2">
    <location>
        <position position="282"/>
    </location>
</feature>
<protein>
    <submittedName>
        <fullName evidence="4">Alpha/beta fold hydrolase</fullName>
    </submittedName>
</protein>
<dbReference type="PIRSF" id="PIRSF005211">
    <property type="entry name" value="Ab_hydro_YheT"/>
    <property type="match status" value="1"/>
</dbReference>
<evidence type="ECO:0000259" key="3">
    <source>
        <dbReference type="Pfam" id="PF00561"/>
    </source>
</evidence>
<dbReference type="InterPro" id="IPR012020">
    <property type="entry name" value="ABHD4"/>
</dbReference>
<dbReference type="SUPFAM" id="SSF53474">
    <property type="entry name" value="alpha/beta-Hydrolases"/>
    <property type="match status" value="1"/>
</dbReference>
<dbReference type="Gene3D" id="3.40.50.1820">
    <property type="entry name" value="alpha/beta hydrolase"/>
    <property type="match status" value="1"/>
</dbReference>